<feature type="domain" description="ABC3 transporter permease C-terminal" evidence="7">
    <location>
        <begin position="718"/>
        <end position="830"/>
    </location>
</feature>
<dbReference type="InterPro" id="IPR003838">
    <property type="entry name" value="ABC3_permease_C"/>
</dbReference>
<dbReference type="Pfam" id="PF12704">
    <property type="entry name" value="MacB_PCD"/>
    <property type="match status" value="1"/>
</dbReference>
<evidence type="ECO:0000313" key="10">
    <source>
        <dbReference type="Proteomes" id="UP000664628"/>
    </source>
</evidence>
<evidence type="ECO:0000256" key="6">
    <source>
        <dbReference type="SAM" id="Phobius"/>
    </source>
</evidence>
<dbReference type="Pfam" id="PF02687">
    <property type="entry name" value="FtsX"/>
    <property type="match status" value="2"/>
</dbReference>
<evidence type="ECO:0000256" key="4">
    <source>
        <dbReference type="ARBA" id="ARBA00022989"/>
    </source>
</evidence>
<feature type="transmembrane region" description="Helical" evidence="6">
    <location>
        <begin position="452"/>
        <end position="475"/>
    </location>
</feature>
<evidence type="ECO:0000259" key="8">
    <source>
        <dbReference type="Pfam" id="PF12704"/>
    </source>
</evidence>
<dbReference type="InterPro" id="IPR025857">
    <property type="entry name" value="MacB_PCD"/>
</dbReference>
<feature type="domain" description="ABC3 transporter permease C-terminal" evidence="7">
    <location>
        <begin position="316"/>
        <end position="433"/>
    </location>
</feature>
<feature type="transmembrane region" description="Helical" evidence="6">
    <location>
        <begin position="44"/>
        <end position="64"/>
    </location>
</feature>
<dbReference type="EMBL" id="JAFMYW010000006">
    <property type="protein sequence ID" value="MBO0950886.1"/>
    <property type="molecule type" value="Genomic_DNA"/>
</dbReference>
<dbReference type="PANTHER" id="PTHR30572">
    <property type="entry name" value="MEMBRANE COMPONENT OF TRANSPORTER-RELATED"/>
    <property type="match status" value="1"/>
</dbReference>
<dbReference type="Proteomes" id="UP000664628">
    <property type="component" value="Unassembled WGS sequence"/>
</dbReference>
<feature type="transmembrane region" description="Helical" evidence="6">
    <location>
        <begin position="407"/>
        <end position="431"/>
    </location>
</feature>
<feature type="transmembrane region" description="Helical" evidence="6">
    <location>
        <begin position="714"/>
        <end position="737"/>
    </location>
</feature>
<feature type="transmembrane region" description="Helical" evidence="6">
    <location>
        <begin position="310"/>
        <end position="332"/>
    </location>
</feature>
<evidence type="ECO:0000256" key="3">
    <source>
        <dbReference type="ARBA" id="ARBA00022692"/>
    </source>
</evidence>
<evidence type="ECO:0000256" key="5">
    <source>
        <dbReference type="ARBA" id="ARBA00023136"/>
    </source>
</evidence>
<sequence>MIPSQNGNNLLTPRGKFSRFTGGMLNNYVISAWRSLKRQKLASFINLLGLVVSVTSCVLIMVYVQHELSYDNYHLKADRIFHLSTQLTVDGKEDHTAWAPNFIGQQLKTDYPEVEAVIRLQANPGNVSFKVVSQPTNKAPRVLSLDQVYTVYDPAFLTAFTYPMLTGDPKTALARPGSAVMTEQVARRFFGNDWNQGKGIVGQLLQSGGNTYQITGVLRDIPSNTDMPFQVLIAQKAESLEKQAWCTSYVVFKQAASGIDFSPKLAKVAEPIQADFAKRGGHVAFVLENLRNIHVGEPKLFDTPKANRSYLIIFSLVAGFLLLIASINYINLSLAQSVGRSREVGVRKAIGAARFQVLLQFLGESLMLTGLAIVLSILLVILLLPVYNEITEMHFSLSSLMTWPMAGLLGAIFVIVGVLAGSYPAFYLASFEPVTALKGKLRLGGKSARLQMGQLLVVLQFTISITIIIGTLVVYKQLHYLQHKNLGFKGEQVLILDIPQQAVNSGAIASLKEALAGLAYVRGVAIIGSHSLPSQEMNLSAFNLEKDGKMLPLPQRSINVDENYLTLLGIPLIAGRNFVDARMRGKETGQVVNEVLVNEALVTKMGWKVEAAIGKDISQGPLGAETWHGRVVGVVKNFHFQSPQQPIEPMVLQNNAWQGPEKVLVGLSTGALTDGLNLVENQWKRILPDHAFDVTFLDATFAQQYRQEQRLVTIFSYFSLLTIVVACLGLFGLSSFSTAQRTKEVGVRKVMGAQSYSLVYLLSRQFLLLVGLSILLASPLAWFTMKRWLQDFAYHILIGSSEFVLAGGAAFLIASLTTSYHAIRLARTNPVRALRYE</sequence>
<keyword evidence="4 6" id="KW-1133">Transmembrane helix</keyword>
<comment type="caution">
    <text evidence="9">The sequence shown here is derived from an EMBL/GenBank/DDBJ whole genome shotgun (WGS) entry which is preliminary data.</text>
</comment>
<dbReference type="InterPro" id="IPR050250">
    <property type="entry name" value="Macrolide_Exporter_MacB"/>
</dbReference>
<evidence type="ECO:0000256" key="2">
    <source>
        <dbReference type="ARBA" id="ARBA00022475"/>
    </source>
</evidence>
<dbReference type="PANTHER" id="PTHR30572:SF18">
    <property type="entry name" value="ABC-TYPE MACROLIDE FAMILY EXPORT SYSTEM PERMEASE COMPONENT 2"/>
    <property type="match status" value="1"/>
</dbReference>
<keyword evidence="5 6" id="KW-0472">Membrane</keyword>
<feature type="transmembrane region" description="Helical" evidence="6">
    <location>
        <begin position="803"/>
        <end position="823"/>
    </location>
</feature>
<gene>
    <name evidence="9" type="ORF">J2I46_20005</name>
</gene>
<evidence type="ECO:0000256" key="1">
    <source>
        <dbReference type="ARBA" id="ARBA00004651"/>
    </source>
</evidence>
<accession>A0ABS3JLK7</accession>
<comment type="subcellular location">
    <subcellularLocation>
        <location evidence="1">Cell membrane</location>
        <topology evidence="1">Multi-pass membrane protein</topology>
    </subcellularLocation>
</comment>
<feature type="transmembrane region" description="Helical" evidence="6">
    <location>
        <begin position="366"/>
        <end position="387"/>
    </location>
</feature>
<proteinExistence type="predicted"/>
<protein>
    <submittedName>
        <fullName evidence="9">ABC transporter permease</fullName>
    </submittedName>
</protein>
<evidence type="ECO:0000259" key="7">
    <source>
        <dbReference type="Pfam" id="PF02687"/>
    </source>
</evidence>
<keyword evidence="10" id="KW-1185">Reference proteome</keyword>
<feature type="transmembrane region" description="Helical" evidence="6">
    <location>
        <begin position="758"/>
        <end position="783"/>
    </location>
</feature>
<evidence type="ECO:0000313" key="9">
    <source>
        <dbReference type="EMBL" id="MBO0950886.1"/>
    </source>
</evidence>
<name>A0ABS3JLK7_9BACT</name>
<keyword evidence="2" id="KW-1003">Cell membrane</keyword>
<keyword evidence="3 6" id="KW-0812">Transmembrane</keyword>
<feature type="domain" description="MacB-like periplasmic core" evidence="8">
    <location>
        <begin position="43"/>
        <end position="237"/>
    </location>
</feature>
<dbReference type="RefSeq" id="WP_207330828.1">
    <property type="nucleotide sequence ID" value="NZ_JAFMYW010000006.1"/>
</dbReference>
<organism evidence="9 10">
    <name type="scientific">Fibrella forsythiae</name>
    <dbReference type="NCBI Taxonomy" id="2817061"/>
    <lineage>
        <taxon>Bacteria</taxon>
        <taxon>Pseudomonadati</taxon>
        <taxon>Bacteroidota</taxon>
        <taxon>Cytophagia</taxon>
        <taxon>Cytophagales</taxon>
        <taxon>Spirosomataceae</taxon>
        <taxon>Fibrella</taxon>
    </lineage>
</organism>
<reference evidence="9 10" key="1">
    <citation type="submission" date="2021-03" db="EMBL/GenBank/DDBJ databases">
        <title>Fibrella sp. HMF5405 genome sequencing and assembly.</title>
        <authorList>
            <person name="Kang H."/>
            <person name="Kim H."/>
            <person name="Bae S."/>
            <person name="Joh K."/>
        </authorList>
    </citation>
    <scope>NUCLEOTIDE SEQUENCE [LARGE SCALE GENOMIC DNA]</scope>
    <source>
        <strain evidence="9 10">HMF5405</strain>
    </source>
</reference>